<comment type="caution">
    <text evidence="1">The sequence shown here is derived from an EMBL/GenBank/DDBJ whole genome shotgun (WGS) entry which is preliminary data.</text>
</comment>
<gene>
    <name evidence="1" type="ORF">IHE45_14G053300</name>
</gene>
<evidence type="ECO:0000313" key="1">
    <source>
        <dbReference type="EMBL" id="KAH7663413.1"/>
    </source>
</evidence>
<name>A0ACB7URS3_DIOAL</name>
<accession>A0ACB7URS3</accession>
<keyword evidence="2" id="KW-1185">Reference proteome</keyword>
<reference evidence="2" key="1">
    <citation type="journal article" date="2022" name="Nat. Commun.">
        <title>Chromosome evolution and the genetic basis of agronomically important traits in greater yam.</title>
        <authorList>
            <person name="Bredeson J.V."/>
            <person name="Lyons J.B."/>
            <person name="Oniyinde I.O."/>
            <person name="Okereke N.R."/>
            <person name="Kolade O."/>
            <person name="Nnabue I."/>
            <person name="Nwadili C.O."/>
            <person name="Hribova E."/>
            <person name="Parker M."/>
            <person name="Nwogha J."/>
            <person name="Shu S."/>
            <person name="Carlson J."/>
            <person name="Kariba R."/>
            <person name="Muthemba S."/>
            <person name="Knop K."/>
            <person name="Barton G.J."/>
            <person name="Sherwood A.V."/>
            <person name="Lopez-Montes A."/>
            <person name="Asiedu R."/>
            <person name="Jamnadass R."/>
            <person name="Muchugi A."/>
            <person name="Goodstein D."/>
            <person name="Egesi C.N."/>
            <person name="Featherston J."/>
            <person name="Asfaw A."/>
            <person name="Simpson G.G."/>
            <person name="Dolezel J."/>
            <person name="Hendre P.S."/>
            <person name="Van Deynze A."/>
            <person name="Kumar P.L."/>
            <person name="Obidiegwu J.E."/>
            <person name="Bhattacharjee R."/>
            <person name="Rokhsar D.S."/>
        </authorList>
    </citation>
    <scope>NUCLEOTIDE SEQUENCE [LARGE SCALE GENOMIC DNA]</scope>
    <source>
        <strain evidence="2">cv. TDa95/00328</strain>
    </source>
</reference>
<dbReference type="EMBL" id="CM037024">
    <property type="protein sequence ID" value="KAH7663413.1"/>
    <property type="molecule type" value="Genomic_DNA"/>
</dbReference>
<sequence>MSGSQSDMTQGAKEKQPRKERASSRDVMAELNTRLSKMELVVAEGQERNDEMEPRIEGLEHRIEGIEHVGEEFREEMQGALNITASKCLDHVKSLEDSLQPRVVHTEGEIARVYTELCARLKQVEEKLAICKRAIAQGASVAILATTSSSSKIDVPRPKPYNGSRNAKEIDNYFWGLEQYFKAHGLEEAKKVDSAALYLTDAAMIWWRRRWGDIEKGTLTINTFEDFKKELKKQFYPENAENEARAKLRRLSHKNSIQEYVKEFSEVLFEITDYPDKEALFAFMDGLQHWARLEIQRRGAQDLATAITIAESLIEFKKPEKPKSFKDKGFKGKNGGESKKENFSKFSKPKEGRNTPESKERPPLKCYFCDGPHFSRNCPNKSKISALVEEKENAQEEKKMGSLQILDAIKAKVEAKGEKKGRLFVEAMVKGQDVRALIDTGASNNFLEVKEAERLGVTYKAEHGWLKAVNSEAKSIFGVARGVEVRLGEWRSQVDFSIVPMDDYSMVLGMDFMDSVKAVPIPFANTMCIVGEGSPSMIPLARKVSLQAKQISALQLQSGLKKSCSTFLAVLKEEAGETPCEVPKEIIPVLEEFKDIMPPELPKKLPPKREVDHKI</sequence>
<protein>
    <submittedName>
        <fullName evidence="1">Vacuolar protein sorting-associate protein Vta1/Callose synthase N-terminal protein</fullName>
    </submittedName>
</protein>
<proteinExistence type="predicted"/>
<organism evidence="1 2">
    <name type="scientific">Dioscorea alata</name>
    <name type="common">Purple yam</name>
    <dbReference type="NCBI Taxonomy" id="55571"/>
    <lineage>
        <taxon>Eukaryota</taxon>
        <taxon>Viridiplantae</taxon>
        <taxon>Streptophyta</taxon>
        <taxon>Embryophyta</taxon>
        <taxon>Tracheophyta</taxon>
        <taxon>Spermatophyta</taxon>
        <taxon>Magnoliopsida</taxon>
        <taxon>Liliopsida</taxon>
        <taxon>Dioscoreales</taxon>
        <taxon>Dioscoreaceae</taxon>
        <taxon>Dioscorea</taxon>
    </lineage>
</organism>
<evidence type="ECO:0000313" key="2">
    <source>
        <dbReference type="Proteomes" id="UP000827976"/>
    </source>
</evidence>
<dbReference type="Proteomes" id="UP000827976">
    <property type="component" value="Chromosome 14"/>
</dbReference>